<keyword evidence="1" id="KW-0812">Transmembrane</keyword>
<feature type="domain" description="DUF218" evidence="2">
    <location>
        <begin position="81"/>
        <end position="243"/>
    </location>
</feature>
<evidence type="ECO:0000313" key="4">
    <source>
        <dbReference type="Proteomes" id="UP000218896"/>
    </source>
</evidence>
<dbReference type="EMBL" id="NSKD01000012">
    <property type="protein sequence ID" value="PAU76389.1"/>
    <property type="molecule type" value="Genomic_DNA"/>
</dbReference>
<dbReference type="AlphaFoldDB" id="A0A2A2EVI3"/>
<dbReference type="RefSeq" id="WP_095618697.1">
    <property type="nucleotide sequence ID" value="NZ_NSKD01000012.1"/>
</dbReference>
<protein>
    <recommendedName>
        <fullName evidence="2">DUF218 domain-containing protein</fullName>
    </recommendedName>
</protein>
<dbReference type="OrthoDB" id="9809813at2"/>
<evidence type="ECO:0000259" key="2">
    <source>
        <dbReference type="Pfam" id="PF02698"/>
    </source>
</evidence>
<dbReference type="GO" id="GO:0043164">
    <property type="term" value="P:Gram-negative-bacterium-type cell wall biogenesis"/>
    <property type="evidence" value="ECO:0007669"/>
    <property type="project" value="TreeGrafter"/>
</dbReference>
<evidence type="ECO:0000256" key="1">
    <source>
        <dbReference type="SAM" id="Phobius"/>
    </source>
</evidence>
<sequence length="253" mass="27214">MLLTKIIAALLSPLPLVGLILLAAWGLRLLKRTRLAVTAACMAGILFLVFSVEPLARWLILPLESRYEPITQPQAFTNVRWILVLGSSASEDADAPPTTRLSGVASLRLAEGLRLQNALPESTLILSGGSVFGDAPSATVMSRAAVEMGADPERLRIHPNPLNTRQEAEFMREAVGEAPFLLVTSASHMPRAMMLNRKAGLNPIPAPTARRAAGTALKSDPAFWLPSAGALEMSERAIHEYLGIAWAWMGGHI</sequence>
<dbReference type="PANTHER" id="PTHR30336:SF4">
    <property type="entry name" value="ENVELOPE BIOGENESIS FACTOR ELYC"/>
    <property type="match status" value="1"/>
</dbReference>
<organism evidence="3 4">
    <name type="scientific">Halovibrio salipaludis</name>
    <dbReference type="NCBI Taxonomy" id="2032626"/>
    <lineage>
        <taxon>Bacteria</taxon>
        <taxon>Pseudomonadati</taxon>
        <taxon>Pseudomonadota</taxon>
        <taxon>Gammaproteobacteria</taxon>
        <taxon>Oceanospirillales</taxon>
        <taxon>Halomonadaceae</taxon>
        <taxon>Halovibrio</taxon>
    </lineage>
</organism>
<comment type="caution">
    <text evidence="3">The sequence shown here is derived from an EMBL/GenBank/DDBJ whole genome shotgun (WGS) entry which is preliminary data.</text>
</comment>
<dbReference type="CDD" id="cd06259">
    <property type="entry name" value="YdcF-like"/>
    <property type="match status" value="1"/>
</dbReference>
<gene>
    <name evidence="3" type="ORF">CK501_15740</name>
</gene>
<dbReference type="PANTHER" id="PTHR30336">
    <property type="entry name" value="INNER MEMBRANE PROTEIN, PROBABLE PERMEASE"/>
    <property type="match status" value="1"/>
</dbReference>
<feature type="transmembrane region" description="Helical" evidence="1">
    <location>
        <begin position="6"/>
        <end position="27"/>
    </location>
</feature>
<reference evidence="3 4" key="1">
    <citation type="submission" date="2017-08" db="EMBL/GenBank/DDBJ databases">
        <title>Halovibrio sewagensis sp. nov., isolated from wastewater of high salinity.</title>
        <authorList>
            <person name="Dong X."/>
            <person name="Zhang G."/>
        </authorList>
    </citation>
    <scope>NUCLEOTIDE SEQUENCE [LARGE SCALE GENOMIC DNA]</scope>
    <source>
        <strain evidence="3 4">YL5-2</strain>
    </source>
</reference>
<dbReference type="GO" id="GO:0000270">
    <property type="term" value="P:peptidoglycan metabolic process"/>
    <property type="evidence" value="ECO:0007669"/>
    <property type="project" value="TreeGrafter"/>
</dbReference>
<dbReference type="InterPro" id="IPR051599">
    <property type="entry name" value="Cell_Envelope_Assoc"/>
</dbReference>
<proteinExistence type="predicted"/>
<evidence type="ECO:0000313" key="3">
    <source>
        <dbReference type="EMBL" id="PAU76389.1"/>
    </source>
</evidence>
<keyword evidence="1" id="KW-0472">Membrane</keyword>
<dbReference type="Proteomes" id="UP000218896">
    <property type="component" value="Unassembled WGS sequence"/>
</dbReference>
<dbReference type="InterPro" id="IPR003848">
    <property type="entry name" value="DUF218"/>
</dbReference>
<dbReference type="Pfam" id="PF02698">
    <property type="entry name" value="DUF218"/>
    <property type="match status" value="1"/>
</dbReference>
<name>A0A2A2EVI3_9GAMM</name>
<dbReference type="GO" id="GO:0005886">
    <property type="term" value="C:plasma membrane"/>
    <property type="evidence" value="ECO:0007669"/>
    <property type="project" value="TreeGrafter"/>
</dbReference>
<keyword evidence="4" id="KW-1185">Reference proteome</keyword>
<keyword evidence="1" id="KW-1133">Transmembrane helix</keyword>
<accession>A0A2A2EVI3</accession>
<feature type="transmembrane region" description="Helical" evidence="1">
    <location>
        <begin position="39"/>
        <end position="60"/>
    </location>
</feature>